<proteinExistence type="predicted"/>
<dbReference type="InterPro" id="IPR036188">
    <property type="entry name" value="FAD/NAD-bd_sf"/>
</dbReference>
<dbReference type="HOGENOM" id="CLU_137499_0_0_1"/>
<keyword evidence="2" id="KW-1185">Reference proteome</keyword>
<sequence>PIKKVAIIGADVAGLIAYRELCQADFDVHVYERDHAPGGNWHYTEEIPLNALVLNADISVGDYSPSLPPEGVKLPYVQEYESEEARYLRRAHRAPKPVWATLKSNTASVSNN</sequence>
<dbReference type="Gene3D" id="3.50.50.60">
    <property type="entry name" value="FAD/NAD(P)-binding domain"/>
    <property type="match status" value="1"/>
</dbReference>
<dbReference type="Pfam" id="PF13450">
    <property type="entry name" value="NAD_binding_8"/>
    <property type="match status" value="1"/>
</dbReference>
<feature type="non-terminal residue" evidence="1">
    <location>
        <position position="1"/>
    </location>
</feature>
<accession>A0A0C9U6E2</accession>
<protein>
    <recommendedName>
        <fullName evidence="3">Monooxygenase</fullName>
    </recommendedName>
</protein>
<dbReference type="Proteomes" id="UP000054279">
    <property type="component" value="Unassembled WGS sequence"/>
</dbReference>
<dbReference type="OrthoDB" id="66881at2759"/>
<organism evidence="1 2">
    <name type="scientific">Sphaerobolus stellatus (strain SS14)</name>
    <dbReference type="NCBI Taxonomy" id="990650"/>
    <lineage>
        <taxon>Eukaryota</taxon>
        <taxon>Fungi</taxon>
        <taxon>Dikarya</taxon>
        <taxon>Basidiomycota</taxon>
        <taxon>Agaricomycotina</taxon>
        <taxon>Agaricomycetes</taxon>
        <taxon>Phallomycetidae</taxon>
        <taxon>Geastrales</taxon>
        <taxon>Sphaerobolaceae</taxon>
        <taxon>Sphaerobolus</taxon>
    </lineage>
</organism>
<gene>
    <name evidence="1" type="ORF">M422DRAFT_176344</name>
</gene>
<evidence type="ECO:0000313" key="1">
    <source>
        <dbReference type="EMBL" id="KIJ38583.1"/>
    </source>
</evidence>
<evidence type="ECO:0008006" key="3">
    <source>
        <dbReference type="Google" id="ProtNLM"/>
    </source>
</evidence>
<dbReference type="EMBL" id="KN837159">
    <property type="protein sequence ID" value="KIJ38583.1"/>
    <property type="molecule type" value="Genomic_DNA"/>
</dbReference>
<name>A0A0C9U6E2_SPHS4</name>
<dbReference type="AlphaFoldDB" id="A0A0C9U6E2"/>
<reference evidence="1 2" key="1">
    <citation type="submission" date="2014-06" db="EMBL/GenBank/DDBJ databases">
        <title>Evolutionary Origins and Diversification of the Mycorrhizal Mutualists.</title>
        <authorList>
            <consortium name="DOE Joint Genome Institute"/>
            <consortium name="Mycorrhizal Genomics Consortium"/>
            <person name="Kohler A."/>
            <person name="Kuo A."/>
            <person name="Nagy L.G."/>
            <person name="Floudas D."/>
            <person name="Copeland A."/>
            <person name="Barry K.W."/>
            <person name="Cichocki N."/>
            <person name="Veneault-Fourrey C."/>
            <person name="LaButti K."/>
            <person name="Lindquist E.A."/>
            <person name="Lipzen A."/>
            <person name="Lundell T."/>
            <person name="Morin E."/>
            <person name="Murat C."/>
            <person name="Riley R."/>
            <person name="Ohm R."/>
            <person name="Sun H."/>
            <person name="Tunlid A."/>
            <person name="Henrissat B."/>
            <person name="Grigoriev I.V."/>
            <person name="Hibbett D.S."/>
            <person name="Martin F."/>
        </authorList>
    </citation>
    <scope>NUCLEOTIDE SEQUENCE [LARGE SCALE GENOMIC DNA]</scope>
    <source>
        <strain evidence="1 2">SS14</strain>
    </source>
</reference>
<evidence type="ECO:0000313" key="2">
    <source>
        <dbReference type="Proteomes" id="UP000054279"/>
    </source>
</evidence>
<dbReference type="SUPFAM" id="SSF51905">
    <property type="entry name" value="FAD/NAD(P)-binding domain"/>
    <property type="match status" value="1"/>
</dbReference>